<feature type="compositionally biased region" description="Basic residues" evidence="1">
    <location>
        <begin position="104"/>
        <end position="113"/>
    </location>
</feature>
<feature type="compositionally biased region" description="Low complexity" evidence="1">
    <location>
        <begin position="114"/>
        <end position="123"/>
    </location>
</feature>
<sequence length="287" mass="30000">MAPRGKNNGSEAEPTPAETILSRFTQREQNIMLHTIIALPGFPAGTEIDYAKVARRLGLQNPRSVSNAWSEIKKKVAQLEKDEREELGLSTDDEADTNAAKGGAAKRPRKRARTSAAAAKGAAPAPPAPATPDESALAPPPKRRRRSRVARAASPASSATAVGTTPASPADAPSPPGYGDLLPLPSPGGPQQQQLGGYAVYPSQRAAIKAHGGSLRRAAREALEAAKRVAAARAAVAATVARPAARAAADDMAEDDDEEEDKKAAGMIKLERIVEEDGREAYISGEI</sequence>
<reference evidence="2 3" key="1">
    <citation type="submission" date="2018-04" db="EMBL/GenBank/DDBJ databases">
        <authorList>
            <person name="Huttner S."/>
            <person name="Dainat J."/>
        </authorList>
    </citation>
    <scope>NUCLEOTIDE SEQUENCE [LARGE SCALE GENOMIC DNA]</scope>
</reference>
<dbReference type="AlphaFoldDB" id="A0A446BST6"/>
<dbReference type="Proteomes" id="UP000289323">
    <property type="component" value="Unassembled WGS sequence"/>
</dbReference>
<protein>
    <submittedName>
        <fullName evidence="2">3bd20e1d-3414-41f9-9b1f-50b2ba38617d</fullName>
    </submittedName>
</protein>
<dbReference type="EMBL" id="OUUZ01000015">
    <property type="protein sequence ID" value="SPQ25583.1"/>
    <property type="molecule type" value="Genomic_DNA"/>
</dbReference>
<proteinExistence type="predicted"/>
<feature type="compositionally biased region" description="Low complexity" evidence="1">
    <location>
        <begin position="150"/>
        <end position="198"/>
    </location>
</feature>
<evidence type="ECO:0000313" key="2">
    <source>
        <dbReference type="EMBL" id="SPQ25583.1"/>
    </source>
</evidence>
<feature type="region of interest" description="Disordered" evidence="1">
    <location>
        <begin position="244"/>
        <end position="264"/>
    </location>
</feature>
<evidence type="ECO:0000256" key="1">
    <source>
        <dbReference type="SAM" id="MobiDB-lite"/>
    </source>
</evidence>
<organism evidence="2 3">
    <name type="scientific">Thermothielavioides terrestris</name>
    <dbReference type="NCBI Taxonomy" id="2587410"/>
    <lineage>
        <taxon>Eukaryota</taxon>
        <taxon>Fungi</taxon>
        <taxon>Dikarya</taxon>
        <taxon>Ascomycota</taxon>
        <taxon>Pezizomycotina</taxon>
        <taxon>Sordariomycetes</taxon>
        <taxon>Sordariomycetidae</taxon>
        <taxon>Sordariales</taxon>
        <taxon>Chaetomiaceae</taxon>
        <taxon>Thermothielavioides</taxon>
    </lineage>
</organism>
<accession>A0A446BST6</accession>
<evidence type="ECO:0000313" key="3">
    <source>
        <dbReference type="Proteomes" id="UP000289323"/>
    </source>
</evidence>
<name>A0A446BST6_9PEZI</name>
<gene>
    <name evidence="2" type="ORF">TT172_LOCUS8002</name>
</gene>
<feature type="compositionally biased region" description="Acidic residues" evidence="1">
    <location>
        <begin position="251"/>
        <end position="260"/>
    </location>
</feature>
<feature type="region of interest" description="Disordered" evidence="1">
    <location>
        <begin position="79"/>
        <end position="199"/>
    </location>
</feature>